<dbReference type="Proteomes" id="UP000238589">
    <property type="component" value="Unassembled WGS sequence"/>
</dbReference>
<keyword evidence="2" id="KW-0812">Transmembrane</keyword>
<dbReference type="AlphaFoldDB" id="A0A2S9K1F1"/>
<dbReference type="InterPro" id="IPR012337">
    <property type="entry name" value="RNaseH-like_sf"/>
</dbReference>
<feature type="region of interest" description="Disordered" evidence="1">
    <location>
        <begin position="278"/>
        <end position="303"/>
    </location>
</feature>
<dbReference type="RefSeq" id="WP_105749446.1">
    <property type="nucleotide sequence ID" value="NZ_PVLQ01000081.1"/>
</dbReference>
<dbReference type="OrthoDB" id="9080928at2"/>
<reference evidence="4 5" key="1">
    <citation type="submission" date="2018-03" db="EMBL/GenBank/DDBJ databases">
        <title>Comparative genomics illustrates the genes involved in a hyperalkaliphilic mechanisms of Serpentinomonas isolated from highly-alkaline calcium-rich serpentinized springs.</title>
        <authorList>
            <person name="Suzuki S."/>
            <person name="Ishii S."/>
            <person name="Walworth N."/>
            <person name="Bird L."/>
            <person name="Kuenen J.G."/>
            <person name="Nealson K.H."/>
        </authorList>
    </citation>
    <scope>NUCLEOTIDE SEQUENCE [LARGE SCALE GENOMIC DNA]</scope>
    <source>
        <strain evidence="4 5">P1</strain>
    </source>
</reference>
<organism evidence="4 5">
    <name type="scientific">Malikia granosa</name>
    <dbReference type="NCBI Taxonomy" id="263067"/>
    <lineage>
        <taxon>Bacteria</taxon>
        <taxon>Pseudomonadati</taxon>
        <taxon>Pseudomonadota</taxon>
        <taxon>Betaproteobacteria</taxon>
        <taxon>Burkholderiales</taxon>
        <taxon>Comamonadaceae</taxon>
        <taxon>Malikia</taxon>
    </lineage>
</organism>
<proteinExistence type="predicted"/>
<dbReference type="PANTHER" id="PTHR33258:SF1">
    <property type="entry name" value="TRANSPOSASE INSL FOR INSERTION SEQUENCE ELEMENT IS186A-RELATED"/>
    <property type="match status" value="1"/>
</dbReference>
<dbReference type="GO" id="GO:0004803">
    <property type="term" value="F:transposase activity"/>
    <property type="evidence" value="ECO:0007669"/>
    <property type="project" value="InterPro"/>
</dbReference>
<keyword evidence="2" id="KW-1133">Transmembrane helix</keyword>
<evidence type="ECO:0000313" key="4">
    <source>
        <dbReference type="EMBL" id="PRD64245.1"/>
    </source>
</evidence>
<dbReference type="GO" id="GO:0003677">
    <property type="term" value="F:DNA binding"/>
    <property type="evidence" value="ECO:0007669"/>
    <property type="project" value="InterPro"/>
</dbReference>
<name>A0A2S9K1F1_9BURK</name>
<evidence type="ECO:0000256" key="1">
    <source>
        <dbReference type="SAM" id="MobiDB-lite"/>
    </source>
</evidence>
<feature type="transmembrane region" description="Helical" evidence="2">
    <location>
        <begin position="189"/>
        <end position="210"/>
    </location>
</feature>
<evidence type="ECO:0000256" key="2">
    <source>
        <dbReference type="SAM" id="Phobius"/>
    </source>
</evidence>
<evidence type="ECO:0000259" key="3">
    <source>
        <dbReference type="Pfam" id="PF01609"/>
    </source>
</evidence>
<protein>
    <submittedName>
        <fullName evidence="4">Transposase</fullName>
    </submittedName>
</protein>
<dbReference type="SUPFAM" id="SSF53098">
    <property type="entry name" value="Ribonuclease H-like"/>
    <property type="match status" value="1"/>
</dbReference>
<dbReference type="PANTHER" id="PTHR33258">
    <property type="entry name" value="TRANSPOSASE INSL FOR INSERTION SEQUENCE ELEMENT IS186A-RELATED"/>
    <property type="match status" value="1"/>
</dbReference>
<evidence type="ECO:0000313" key="5">
    <source>
        <dbReference type="Proteomes" id="UP000238589"/>
    </source>
</evidence>
<feature type="domain" description="Transposase IS4-like" evidence="3">
    <location>
        <begin position="13"/>
        <end position="186"/>
    </location>
</feature>
<accession>A0A2S9K1F1</accession>
<keyword evidence="2" id="KW-0472">Membrane</keyword>
<comment type="caution">
    <text evidence="4">The sequence shown here is derived from an EMBL/GenBank/DDBJ whole genome shotgun (WGS) entry which is preliminary data.</text>
</comment>
<dbReference type="InterPro" id="IPR002559">
    <property type="entry name" value="Transposase_11"/>
</dbReference>
<dbReference type="Gene3D" id="3.90.350.10">
    <property type="entry name" value="Transposase Inhibitor Protein From Tn5, Chain A, domain 1"/>
    <property type="match status" value="1"/>
</dbReference>
<dbReference type="GO" id="GO:0006313">
    <property type="term" value="P:DNA transposition"/>
    <property type="evidence" value="ECO:0007669"/>
    <property type="project" value="InterPro"/>
</dbReference>
<keyword evidence="5" id="KW-1185">Reference proteome</keyword>
<feature type="non-terminal residue" evidence="4">
    <location>
        <position position="1"/>
    </location>
</feature>
<gene>
    <name evidence="4" type="ORF">C6P64_15465</name>
</gene>
<dbReference type="Pfam" id="PF01609">
    <property type="entry name" value="DDE_Tnp_1"/>
    <property type="match status" value="1"/>
</dbReference>
<sequence length="317" mass="35139">VTRASTAAPLPGKALVVFDPQRETIEAIVPCEDGHAQERSLLGQVGPLVGVGQVWLADRNFCTEGFLDELEDRGAYSLIREHDNLRFKPLEAMRAPVRPDGADSVVSEQWVQLKPRPDGREGVKLRRIRVELDAPTRHGESELYLLSTVPESVADAPTLARLYRQRWTIERAFLHLTVQLRCEVNTLSYPPAALFALACAMVVFNVLAVVKAALRAAHGAEVQARLSSHAMSNHMRSASQSLDEIVEPEDWQVFNAVSTVVMVQWLLEQAARVPLKRYAKAPTRKTPPKPTAKRAHDPKKPHVSLAKLLAKKAVKTP</sequence>
<dbReference type="EMBL" id="PVLQ01000081">
    <property type="protein sequence ID" value="PRD64245.1"/>
    <property type="molecule type" value="Genomic_DNA"/>
</dbReference>
<feature type="compositionally biased region" description="Basic residues" evidence="1">
    <location>
        <begin position="278"/>
        <end position="293"/>
    </location>
</feature>